<dbReference type="AlphaFoldDB" id="A0AAW1N8V6"/>
<proteinExistence type="predicted"/>
<gene>
    <name evidence="2" type="ORF">RND81_01G209300</name>
</gene>
<accession>A0AAW1N8V6</accession>
<dbReference type="PANTHER" id="PTHR37726">
    <property type="entry name" value="TRANSMEMBRANE PROTEIN"/>
    <property type="match status" value="1"/>
</dbReference>
<evidence type="ECO:0000313" key="3">
    <source>
        <dbReference type="Proteomes" id="UP001443914"/>
    </source>
</evidence>
<evidence type="ECO:0000256" key="1">
    <source>
        <dbReference type="SAM" id="Phobius"/>
    </source>
</evidence>
<keyword evidence="3" id="KW-1185">Reference proteome</keyword>
<keyword evidence="1" id="KW-0812">Transmembrane</keyword>
<keyword evidence="1" id="KW-0472">Membrane</keyword>
<sequence>MYNTKLTLLDRDIRHAFFKCRKWQLEETLDPINCPYHYYCNSHYSGDYPSWVDTLMMFFTALAFLTTLTTMVVGMIGRRDAFWVIKFRRLKRYFLPSGPIFLPIFLVILAKGYRINSVFPLTHTGPAILQLLRISALSFDTKSVSDVKYVFLEISTMSGILQAALYLDSIIMPYYTGVDALVSSRLSGECLSCVCRERVLVVGGTSVYRGWSVTTALIVGTLTLRIFSRFATETKRGTTFLKIGIESLSWTLMIVESLYLIIVVTPTDRSWITAVSFAAVFVLICLQILRRLVGLVLGFSFENLENKQRCIVKVFESQR</sequence>
<organism evidence="2 3">
    <name type="scientific">Saponaria officinalis</name>
    <name type="common">Common soapwort</name>
    <name type="synonym">Lychnis saponaria</name>
    <dbReference type="NCBI Taxonomy" id="3572"/>
    <lineage>
        <taxon>Eukaryota</taxon>
        <taxon>Viridiplantae</taxon>
        <taxon>Streptophyta</taxon>
        <taxon>Embryophyta</taxon>
        <taxon>Tracheophyta</taxon>
        <taxon>Spermatophyta</taxon>
        <taxon>Magnoliopsida</taxon>
        <taxon>eudicotyledons</taxon>
        <taxon>Gunneridae</taxon>
        <taxon>Pentapetalae</taxon>
        <taxon>Caryophyllales</taxon>
        <taxon>Caryophyllaceae</taxon>
        <taxon>Caryophylleae</taxon>
        <taxon>Saponaria</taxon>
    </lineage>
</organism>
<feature type="transmembrane region" description="Helical" evidence="1">
    <location>
        <begin position="93"/>
        <end position="113"/>
    </location>
</feature>
<feature type="transmembrane region" description="Helical" evidence="1">
    <location>
        <begin position="248"/>
        <end position="265"/>
    </location>
</feature>
<feature type="transmembrane region" description="Helical" evidence="1">
    <location>
        <begin position="208"/>
        <end position="227"/>
    </location>
</feature>
<dbReference type="Proteomes" id="UP001443914">
    <property type="component" value="Unassembled WGS sequence"/>
</dbReference>
<name>A0AAW1N8V6_SAPOF</name>
<comment type="caution">
    <text evidence="2">The sequence shown here is derived from an EMBL/GenBank/DDBJ whole genome shotgun (WGS) entry which is preliminary data.</text>
</comment>
<keyword evidence="1" id="KW-1133">Transmembrane helix</keyword>
<feature type="transmembrane region" description="Helical" evidence="1">
    <location>
        <begin position="55"/>
        <end position="73"/>
    </location>
</feature>
<protein>
    <submittedName>
        <fullName evidence="2">Uncharacterized protein</fullName>
    </submittedName>
</protein>
<evidence type="ECO:0000313" key="2">
    <source>
        <dbReference type="EMBL" id="KAK9758130.1"/>
    </source>
</evidence>
<reference evidence="2" key="1">
    <citation type="submission" date="2024-03" db="EMBL/GenBank/DDBJ databases">
        <title>WGS assembly of Saponaria officinalis var. Norfolk2.</title>
        <authorList>
            <person name="Jenkins J."/>
            <person name="Shu S."/>
            <person name="Grimwood J."/>
            <person name="Barry K."/>
            <person name="Goodstein D."/>
            <person name="Schmutz J."/>
            <person name="Leebens-Mack J."/>
            <person name="Osbourn A."/>
        </authorList>
    </citation>
    <scope>NUCLEOTIDE SEQUENCE [LARGE SCALE GENOMIC DNA]</scope>
    <source>
        <strain evidence="2">JIC</strain>
    </source>
</reference>
<feature type="transmembrane region" description="Helical" evidence="1">
    <location>
        <begin position="271"/>
        <end position="289"/>
    </location>
</feature>
<dbReference type="EMBL" id="JBDFQZ010000001">
    <property type="protein sequence ID" value="KAK9758130.1"/>
    <property type="molecule type" value="Genomic_DNA"/>
</dbReference>
<dbReference type="PANTHER" id="PTHR37726:SF1">
    <property type="entry name" value="TRANSMEMBRANE PROTEIN"/>
    <property type="match status" value="1"/>
</dbReference>